<organism evidence="1 2">
    <name type="scientific">Catenuloplanes indicus</name>
    <dbReference type="NCBI Taxonomy" id="137267"/>
    <lineage>
        <taxon>Bacteria</taxon>
        <taxon>Bacillati</taxon>
        <taxon>Actinomycetota</taxon>
        <taxon>Actinomycetes</taxon>
        <taxon>Micromonosporales</taxon>
        <taxon>Micromonosporaceae</taxon>
        <taxon>Catenuloplanes</taxon>
    </lineage>
</organism>
<evidence type="ECO:0000313" key="1">
    <source>
        <dbReference type="EMBL" id="MDQ0365079.1"/>
    </source>
</evidence>
<accession>A0AAE3VWL0</accession>
<keyword evidence="2" id="KW-1185">Reference proteome</keyword>
<dbReference type="EMBL" id="JAUSUZ010000001">
    <property type="protein sequence ID" value="MDQ0365079.1"/>
    <property type="molecule type" value="Genomic_DNA"/>
</dbReference>
<dbReference type="RefSeq" id="WP_307237249.1">
    <property type="nucleotide sequence ID" value="NZ_JAUSUZ010000001.1"/>
</dbReference>
<evidence type="ECO:0000313" key="2">
    <source>
        <dbReference type="Proteomes" id="UP001240236"/>
    </source>
</evidence>
<protein>
    <submittedName>
        <fullName evidence="1">Uncharacterized protein</fullName>
    </submittedName>
</protein>
<dbReference type="PROSITE" id="PS51257">
    <property type="entry name" value="PROKAR_LIPOPROTEIN"/>
    <property type="match status" value="1"/>
</dbReference>
<dbReference type="Proteomes" id="UP001240236">
    <property type="component" value="Unassembled WGS sequence"/>
</dbReference>
<dbReference type="AlphaFoldDB" id="A0AAE3VWL0"/>
<gene>
    <name evidence="1" type="ORF">J2S42_001748</name>
</gene>
<proteinExistence type="predicted"/>
<comment type="caution">
    <text evidence="1">The sequence shown here is derived from an EMBL/GenBank/DDBJ whole genome shotgun (WGS) entry which is preliminary data.</text>
</comment>
<sequence length="152" mass="17449">MTWLKDLVPLLAALIGACAVLGGQLWADHRQQKSRRAERWGAFQHETLLDLHETATKIFELKWRLEHKNPALMKDWTDDERKQLDLAMLEHNARISKTLSRLDNRELAKAAASVISRVIDDDVVVEEAKARDEFFDLLDCIGQEVRLINHAA</sequence>
<reference evidence="1 2" key="1">
    <citation type="submission" date="2023-07" db="EMBL/GenBank/DDBJ databases">
        <title>Sequencing the genomes of 1000 actinobacteria strains.</title>
        <authorList>
            <person name="Klenk H.-P."/>
        </authorList>
    </citation>
    <scope>NUCLEOTIDE SEQUENCE [LARGE SCALE GENOMIC DNA]</scope>
    <source>
        <strain evidence="1 2">DSM 44709</strain>
    </source>
</reference>
<name>A0AAE3VWL0_9ACTN</name>